<reference evidence="1" key="1">
    <citation type="submission" date="2023-10" db="EMBL/GenBank/DDBJ databases">
        <authorList>
            <person name="Chen Y."/>
            <person name="Shah S."/>
            <person name="Dougan E. K."/>
            <person name="Thang M."/>
            <person name="Chan C."/>
        </authorList>
    </citation>
    <scope>NUCLEOTIDE SEQUENCE [LARGE SCALE GENOMIC DNA]</scope>
</reference>
<dbReference type="EMBL" id="CAUYUJ010004570">
    <property type="protein sequence ID" value="CAK0810133.1"/>
    <property type="molecule type" value="Genomic_DNA"/>
</dbReference>
<comment type="caution">
    <text evidence="1">The sequence shown here is derived from an EMBL/GenBank/DDBJ whole genome shotgun (WGS) entry which is preliminary data.</text>
</comment>
<evidence type="ECO:0000313" key="1">
    <source>
        <dbReference type="EMBL" id="CAK0810133.1"/>
    </source>
</evidence>
<name>A0ABN9QV10_9DINO</name>
<sequence length="101" mass="11591">MQDPDALLAAFRSLFPSVLHCVLMEDTRKLHMQKTLGKTAGALRCFCCHHRAKARYKEGLRRAASLEQEFRHNVRRAHEMVEYGGKVQGRPDRPLANHLLP</sequence>
<proteinExistence type="predicted"/>
<keyword evidence="2" id="KW-1185">Reference proteome</keyword>
<organism evidence="1 2">
    <name type="scientific">Prorocentrum cordatum</name>
    <dbReference type="NCBI Taxonomy" id="2364126"/>
    <lineage>
        <taxon>Eukaryota</taxon>
        <taxon>Sar</taxon>
        <taxon>Alveolata</taxon>
        <taxon>Dinophyceae</taxon>
        <taxon>Prorocentrales</taxon>
        <taxon>Prorocentraceae</taxon>
        <taxon>Prorocentrum</taxon>
    </lineage>
</organism>
<gene>
    <name evidence="1" type="ORF">PCOR1329_LOCUS15186</name>
</gene>
<protein>
    <submittedName>
        <fullName evidence="1">Uncharacterized protein</fullName>
    </submittedName>
</protein>
<evidence type="ECO:0000313" key="2">
    <source>
        <dbReference type="Proteomes" id="UP001189429"/>
    </source>
</evidence>
<accession>A0ABN9QV10</accession>
<dbReference type="Proteomes" id="UP001189429">
    <property type="component" value="Unassembled WGS sequence"/>
</dbReference>